<evidence type="ECO:0000313" key="5">
    <source>
        <dbReference type="EMBL" id="KAG5464228.1"/>
    </source>
</evidence>
<gene>
    <name evidence="5" type="ORF">LSCM1_00408</name>
</gene>
<feature type="compositionally biased region" description="Low complexity" evidence="2">
    <location>
        <begin position="874"/>
        <end position="894"/>
    </location>
</feature>
<evidence type="ECO:0000256" key="2">
    <source>
        <dbReference type="SAM" id="MobiDB-lite"/>
    </source>
</evidence>
<comment type="caution">
    <text evidence="5">The sequence shown here is derived from an EMBL/GenBank/DDBJ whole genome shotgun (WGS) entry which is preliminary data.</text>
</comment>
<evidence type="ECO:0000313" key="6">
    <source>
        <dbReference type="Proteomes" id="UP000673552"/>
    </source>
</evidence>
<keyword evidence="3" id="KW-0732">Signal</keyword>
<feature type="coiled-coil region" evidence="1">
    <location>
        <begin position="693"/>
        <end position="748"/>
    </location>
</feature>
<dbReference type="InterPro" id="IPR036872">
    <property type="entry name" value="CH_dom_sf"/>
</dbReference>
<dbReference type="PROSITE" id="PS50021">
    <property type="entry name" value="CH"/>
    <property type="match status" value="1"/>
</dbReference>
<dbReference type="EMBL" id="JAFEUZ010000036">
    <property type="protein sequence ID" value="KAG5464228.1"/>
    <property type="molecule type" value="Genomic_DNA"/>
</dbReference>
<feature type="region of interest" description="Disordered" evidence="2">
    <location>
        <begin position="828"/>
        <end position="848"/>
    </location>
</feature>
<feature type="signal peptide" evidence="3">
    <location>
        <begin position="1"/>
        <end position="17"/>
    </location>
</feature>
<dbReference type="KEGG" id="lmat:92510572"/>
<dbReference type="RefSeq" id="XP_067174165.1">
    <property type="nucleotide sequence ID" value="XM_067318060.1"/>
</dbReference>
<feature type="region of interest" description="Disordered" evidence="2">
    <location>
        <begin position="222"/>
        <end position="248"/>
    </location>
</feature>
<feature type="region of interest" description="Disordered" evidence="2">
    <location>
        <begin position="860"/>
        <end position="894"/>
    </location>
</feature>
<name>A0A836KG21_9TRYP</name>
<dbReference type="PANTHER" id="PTHR42180:SF4">
    <property type="entry name" value="CALPONIN-HOMOLOGY (CH) DOMAIN-CONTAINING PROTEIN"/>
    <property type="match status" value="1"/>
</dbReference>
<evidence type="ECO:0000256" key="1">
    <source>
        <dbReference type="SAM" id="Coils"/>
    </source>
</evidence>
<organism evidence="5 6">
    <name type="scientific">Leishmania martiniquensis</name>
    <dbReference type="NCBI Taxonomy" id="1580590"/>
    <lineage>
        <taxon>Eukaryota</taxon>
        <taxon>Discoba</taxon>
        <taxon>Euglenozoa</taxon>
        <taxon>Kinetoplastea</taxon>
        <taxon>Metakinetoplastina</taxon>
        <taxon>Trypanosomatida</taxon>
        <taxon>Trypanosomatidae</taxon>
        <taxon>Leishmaniinae</taxon>
        <taxon>Leishmania</taxon>
    </lineage>
</organism>
<feature type="chain" id="PRO_5033058494" description="Calponin-homology (CH) domain-containing protein" evidence="3">
    <location>
        <begin position="18"/>
        <end position="965"/>
    </location>
</feature>
<evidence type="ECO:0000256" key="3">
    <source>
        <dbReference type="SAM" id="SignalP"/>
    </source>
</evidence>
<dbReference type="SUPFAM" id="SSF47576">
    <property type="entry name" value="Calponin-homology domain, CH-domain"/>
    <property type="match status" value="1"/>
</dbReference>
<dbReference type="Proteomes" id="UP000673552">
    <property type="component" value="Chromosome 36"/>
</dbReference>
<keyword evidence="1" id="KW-0175">Coiled coil</keyword>
<dbReference type="GeneID" id="92510572"/>
<dbReference type="InterPro" id="IPR001715">
    <property type="entry name" value="CH_dom"/>
</dbReference>
<dbReference type="Gene3D" id="1.10.418.10">
    <property type="entry name" value="Calponin-like domain"/>
    <property type="match status" value="1"/>
</dbReference>
<dbReference type="PANTHER" id="PTHR42180">
    <property type="entry name" value="HOMOLOGY DOMAIN-CONTAINING PROTEIN,PUTATIVE-RELATED"/>
    <property type="match status" value="1"/>
</dbReference>
<evidence type="ECO:0000259" key="4">
    <source>
        <dbReference type="PROSITE" id="PS50021"/>
    </source>
</evidence>
<reference evidence="5 6" key="1">
    <citation type="submission" date="2021-03" db="EMBL/GenBank/DDBJ databases">
        <title>Leishmania (Mundinia) martiniquensis Genome sequencing and assembly.</title>
        <authorList>
            <person name="Almutairi H."/>
            <person name="Gatherer D."/>
        </authorList>
    </citation>
    <scope>NUCLEOTIDE SEQUENCE [LARGE SCALE GENOMIC DNA]</scope>
    <source>
        <strain evidence="5">LSCM1</strain>
    </source>
</reference>
<accession>A0A836KG21</accession>
<protein>
    <recommendedName>
        <fullName evidence="4">Calponin-homology (CH) domain-containing protein</fullName>
    </recommendedName>
</protein>
<dbReference type="OrthoDB" id="264536at2759"/>
<proteinExistence type="predicted"/>
<dbReference type="AlphaFoldDB" id="A0A836KG21"/>
<feature type="domain" description="Calponin-homology (CH)" evidence="4">
    <location>
        <begin position="2"/>
        <end position="109"/>
    </location>
</feature>
<sequence length="965" mass="104320">MLLGKAELLAWAASVTGITPCDKYGDLKDGLIYLALARQIFPGEIDSSIVRLQRRGARDASKNWSLLIGCLRRHGIPTHLCNREAVERGHTRHCFNLLVLFYFLVRVTSGDQFAVDFAQPVDPQLAAFLQSPESVHAVERKVDVSIDGDCGNHASAPAVGDGKVDSGTLCSATRLSSPPSAAAALGAATRLPPTAPPHRFTSPSNNMSFGFLAPPPQLMWGPTRSSTRAPRDAVAWRTRGGRSDRDMDASKHAVGATCESALMHGVECTPAASRGDLVTASSPPPLALSSFSPPTVHEAHIRTQNQLLREELRHIKAVSQLLLAQQRGSEAAAEMRASATLHDQLAKAELDHLHKVRQLEVTLATAAVHYDRAEAVPSPQQWTALAHRAETAEAMTAQLYDEYHHIQQVYDSTLEQIRQAFCSVSDIAAAALSSVPPTSAYAGAAAYDGTVMTAMMAQLTGVPALLKDAFRAQLQTLLLTLNSLRNTKTRVQLDAASSQQHHDPSDASGFCTPNLRSVHASFFSPFERESVEIACAEARSACQGADPSAQRALRCLMHLVDALSSRLDAVQMDRDRWEQRCRCAETTAPQASLALQRVREDVGAEQQQKFEAQQVTPSTHMGELSCLCEERRARAERALQESQRLCSRVQEVLTTAFSAPGTRDMQWASDELVAVLRAFVTSQEPNPAVEKALAEQSETIATLRADLRQQREAQERAEAQRGEGEGCRRELERQCATLQAQLRSVAETPQGQNNGTRQHATTVHRALLEKTFFPTPAALAMSPVATPSASGTHEAKKHMAVSNGAPLASYRHAASTPKRCSAQELYSSPHLPGALRSPSMSDDDIGDARARHPVTHQDRFHTDVHHHQAPPSPSLSTLALPSSSGAATAEPGAPEALITERAAVKTRKAAPTASPARSTLSSNLSAYASGSSLLLSAAELERRKEEILRRYEATQLCGEAEDEGE</sequence>
<keyword evidence="6" id="KW-1185">Reference proteome</keyword>